<dbReference type="Gene3D" id="3.40.50.300">
    <property type="entry name" value="P-loop containing nucleotide triphosphate hydrolases"/>
    <property type="match status" value="2"/>
</dbReference>
<accession>A0A9D2RPR2</accession>
<comment type="similarity">
    <text evidence="1">Belongs to the CbxX/CfxQ family.</text>
</comment>
<feature type="domain" description="AAA+ ATPase" evidence="5">
    <location>
        <begin position="910"/>
        <end position="1047"/>
    </location>
</feature>
<evidence type="ECO:0000256" key="2">
    <source>
        <dbReference type="ARBA" id="ARBA00022741"/>
    </source>
</evidence>
<dbReference type="EMBL" id="DWZH01000090">
    <property type="protein sequence ID" value="HJB11168.1"/>
    <property type="molecule type" value="Genomic_DNA"/>
</dbReference>
<dbReference type="InterPro" id="IPR050773">
    <property type="entry name" value="CbxX/CfxQ_RuBisCO_ESX"/>
</dbReference>
<keyword evidence="3" id="KW-0067">ATP-binding</keyword>
<protein>
    <submittedName>
        <fullName evidence="6">AAA family ATPase</fullName>
    </submittedName>
</protein>
<dbReference type="SUPFAM" id="SSF51126">
    <property type="entry name" value="Pectin lyase-like"/>
    <property type="match status" value="1"/>
</dbReference>
<dbReference type="PRINTS" id="PR00819">
    <property type="entry name" value="CBXCFQXSUPER"/>
</dbReference>
<sequence>MATIKVKSGIFGKTLGEALNIAKPGDKILLAPGEHVIDAFPIYHLTFQGTGNDPSEVVLQASINVTGKAAFFDLTLRAPHFSNAVRMLQPGARSTFDRCSVLGDPAGKYPALYSKGSVLSLRACEVRGAPGAQTITLQTGATFTAEQSTLGHVWATTSTASLSHTAAGSIAAENRSRIEADVLELAPGPRKRSLVLQGESVCRIGTLDAPREAREALCNESSLEIHEANLPEGKEYLVIAKGAGLVRTDSHSVRIQDPDAPPVPKEIHWPRSAARAFVREIKPRANVGDTVVLDAGDYYLDDFESAMGMRMHLRGSGSDRTVLHGCLAAQENADVSISGLTLRARATSNALKAEKGSTLALEDVVIEPSERVEVPAVYLARGVSATFTECTVAAPADRDRGQLDVEGAHLVAHGSELGWLRVVSGSSARLENCGALMVLAGLGSEVTGDLTLHPNEDSKRQVVVTEGSSVRLGVVDTEMEELEMTSIAAELRINDLRTPAGATTWVFQDEEGEASVHGRGVEYVDDEPGTASSRGSTDELAAPGTGDSAQTEGTAETETEADAEESPLPAPALVDGEHEALPAGPGPASDTAPQDALAEIMALTGLTAVKEQIEGFTQMVRFNQIRARNGLRTTEMSMHSLFLGNPGTGKTTVARLLGRVLHESGAIPTDTFVEVGRRDLVSDRIGASAKKTVDVLESARGGVLFIDEAYSLYQAKNNEFAQEAVDALISFMENHRDSVVVIFAGYADRMQDFLRMNPGLQSRVPNRFDFEDYTAREIAEIGYRDLLENDYVVDEERYRRTITALYSRSADRSNGRWVRNLNESLVKEMVRRVMSAPGSGMEDLTHIRDQDLSVIVGGSTEHKEQTVEALLEELEQMVGLAPVKTWVRSLVNRVALDRQRLELDGDTQRPSYHMVFSGNPGTGKTTVARIVAQLFHNLGVLSTPQVKVVERSSLVGGWIGHTEQRTSAAVDEAMGGVLFVDEAYQLTVEATPNDFGKLAVETLMTRLENDRDKFVAIFAGYTEPMEEFLAANPGLRSRIPLVIEFPDFAPEEVARIVSAILVERWEFDEQLLEEAAAEAYRVLPEHERSNGRWARNFAERIEALHSDHVAAHGVTGDDLRRIDPAVIREVSGAVPPR</sequence>
<dbReference type="Gene3D" id="1.10.8.60">
    <property type="match status" value="1"/>
</dbReference>
<dbReference type="InterPro" id="IPR003959">
    <property type="entry name" value="ATPase_AAA_core"/>
</dbReference>
<dbReference type="Proteomes" id="UP000823823">
    <property type="component" value="Unassembled WGS sequence"/>
</dbReference>
<dbReference type="GO" id="GO:0005524">
    <property type="term" value="F:ATP binding"/>
    <property type="evidence" value="ECO:0007669"/>
    <property type="project" value="UniProtKB-KW"/>
</dbReference>
<reference evidence="6" key="2">
    <citation type="submission" date="2021-04" db="EMBL/GenBank/DDBJ databases">
        <authorList>
            <person name="Gilroy R."/>
        </authorList>
    </citation>
    <scope>NUCLEOTIDE SEQUENCE</scope>
    <source>
        <strain evidence="6">ChiHjej13B12-24818</strain>
    </source>
</reference>
<reference evidence="6" key="1">
    <citation type="journal article" date="2021" name="PeerJ">
        <title>Extensive microbial diversity within the chicken gut microbiome revealed by metagenomics and culture.</title>
        <authorList>
            <person name="Gilroy R."/>
            <person name="Ravi A."/>
            <person name="Getino M."/>
            <person name="Pursley I."/>
            <person name="Horton D.L."/>
            <person name="Alikhan N.F."/>
            <person name="Baker D."/>
            <person name="Gharbi K."/>
            <person name="Hall N."/>
            <person name="Watson M."/>
            <person name="Adriaenssens E.M."/>
            <person name="Foster-Nyarko E."/>
            <person name="Jarju S."/>
            <person name="Secka A."/>
            <person name="Antonio M."/>
            <person name="Oren A."/>
            <person name="Chaudhuri R.R."/>
            <person name="La Ragione R."/>
            <person name="Hildebrand F."/>
            <person name="Pallen M.J."/>
        </authorList>
    </citation>
    <scope>NUCLEOTIDE SEQUENCE</scope>
    <source>
        <strain evidence="6">ChiHjej13B12-24818</strain>
    </source>
</reference>
<evidence type="ECO:0000313" key="7">
    <source>
        <dbReference type="Proteomes" id="UP000823823"/>
    </source>
</evidence>
<dbReference type="InterPro" id="IPR003593">
    <property type="entry name" value="AAA+_ATPase"/>
</dbReference>
<dbReference type="PANTHER" id="PTHR43392">
    <property type="entry name" value="AAA-TYPE ATPASE FAMILY PROTEIN / ANKYRIN REPEAT FAMILY PROTEIN"/>
    <property type="match status" value="1"/>
</dbReference>
<dbReference type="InterPro" id="IPR000641">
    <property type="entry name" value="CbxX/CfxQ"/>
</dbReference>
<keyword evidence="2" id="KW-0547">Nucleotide-binding</keyword>
<dbReference type="GO" id="GO:0016887">
    <property type="term" value="F:ATP hydrolysis activity"/>
    <property type="evidence" value="ECO:0007669"/>
    <property type="project" value="InterPro"/>
</dbReference>
<dbReference type="Pfam" id="PF00004">
    <property type="entry name" value="AAA"/>
    <property type="match status" value="2"/>
</dbReference>
<evidence type="ECO:0000259" key="5">
    <source>
        <dbReference type="SMART" id="SM00382"/>
    </source>
</evidence>
<dbReference type="CDD" id="cd00009">
    <property type="entry name" value="AAA"/>
    <property type="match status" value="2"/>
</dbReference>
<proteinExistence type="inferred from homology"/>
<dbReference type="AlphaFoldDB" id="A0A9D2RPR2"/>
<gene>
    <name evidence="6" type="ORF">H9786_11690</name>
</gene>
<organism evidence="6 7">
    <name type="scientific">Candidatus Brachybacterium merdavium</name>
    <dbReference type="NCBI Taxonomy" id="2838513"/>
    <lineage>
        <taxon>Bacteria</taxon>
        <taxon>Bacillati</taxon>
        <taxon>Actinomycetota</taxon>
        <taxon>Actinomycetes</taxon>
        <taxon>Micrococcales</taxon>
        <taxon>Dermabacteraceae</taxon>
        <taxon>Brachybacterium</taxon>
    </lineage>
</organism>
<dbReference type="FunFam" id="3.40.50.300:FF:000216">
    <property type="entry name" value="Type VII secretion ATPase EccA"/>
    <property type="match status" value="2"/>
</dbReference>
<dbReference type="SMART" id="SM00382">
    <property type="entry name" value="AAA"/>
    <property type="match status" value="2"/>
</dbReference>
<dbReference type="PANTHER" id="PTHR43392:SF2">
    <property type="entry name" value="AAA-TYPE ATPASE FAMILY PROTEIN _ ANKYRIN REPEAT FAMILY PROTEIN"/>
    <property type="match status" value="1"/>
</dbReference>
<dbReference type="InterPro" id="IPR027417">
    <property type="entry name" value="P-loop_NTPase"/>
</dbReference>
<comment type="caution">
    <text evidence="6">The sequence shown here is derived from an EMBL/GenBank/DDBJ whole genome shotgun (WGS) entry which is preliminary data.</text>
</comment>
<evidence type="ECO:0000256" key="3">
    <source>
        <dbReference type="ARBA" id="ARBA00022840"/>
    </source>
</evidence>
<evidence type="ECO:0000256" key="4">
    <source>
        <dbReference type="SAM" id="MobiDB-lite"/>
    </source>
</evidence>
<dbReference type="InterPro" id="IPR011050">
    <property type="entry name" value="Pectin_lyase_fold/virulence"/>
</dbReference>
<feature type="region of interest" description="Disordered" evidence="4">
    <location>
        <begin position="507"/>
        <end position="570"/>
    </location>
</feature>
<evidence type="ECO:0000256" key="1">
    <source>
        <dbReference type="ARBA" id="ARBA00010378"/>
    </source>
</evidence>
<dbReference type="SUPFAM" id="SSF52540">
    <property type="entry name" value="P-loop containing nucleoside triphosphate hydrolases"/>
    <property type="match status" value="2"/>
</dbReference>
<name>A0A9D2RPR2_9MICO</name>
<evidence type="ECO:0000313" key="6">
    <source>
        <dbReference type="EMBL" id="HJB11168.1"/>
    </source>
</evidence>
<feature type="domain" description="AAA+ ATPase" evidence="5">
    <location>
        <begin position="636"/>
        <end position="774"/>
    </location>
</feature>
<feature type="compositionally biased region" description="Acidic residues" evidence="4">
    <location>
        <begin position="555"/>
        <end position="565"/>
    </location>
</feature>